<proteinExistence type="predicted"/>
<dbReference type="RefSeq" id="WP_171606147.1">
    <property type="nucleotide sequence ID" value="NZ_WHPF01000002.1"/>
</dbReference>
<gene>
    <name evidence="2" type="ORF">GD597_02010</name>
</gene>
<feature type="transmembrane region" description="Helical" evidence="1">
    <location>
        <begin position="89"/>
        <end position="106"/>
    </location>
</feature>
<dbReference type="AlphaFoldDB" id="A0A8J8FCL6"/>
<feature type="transmembrane region" description="Helical" evidence="1">
    <location>
        <begin position="112"/>
        <end position="132"/>
    </location>
</feature>
<accession>A0A8J8FCL6</accession>
<sequence length="278" mass="33063">MKPNFQYKVLGWYCIIFYALMVYKWTNGLFMYQLHPVFFYTRQDLTTWLIMQTGIHQWLLHNSAGNILFDSFFYSMPMLVLLAKKYQPAKSWILALAMLFINWIYIQCYTLYPSNSIEAHIAWLLFPVVFITNSEEQFELLYRGIRYFFLYFFMSAGVWKLAQGGVFNPLQMSGILLYQHHDMLINSPQYWQTNFYNFLLQYQYWGYALYIAATALELFFIVGFFTSKYDKLLTALFIIFLISDYLIMRISYVEVLPLLLPLLYKPAAASQLTPVENP</sequence>
<protein>
    <submittedName>
        <fullName evidence="2">Uncharacterized protein</fullName>
    </submittedName>
</protein>
<feature type="transmembrane region" description="Helical" evidence="1">
    <location>
        <begin position="7"/>
        <end position="26"/>
    </location>
</feature>
<organism evidence="2 3">
    <name type="scientific">Limnovirga soli</name>
    <dbReference type="NCBI Taxonomy" id="2656915"/>
    <lineage>
        <taxon>Bacteria</taxon>
        <taxon>Pseudomonadati</taxon>
        <taxon>Bacteroidota</taxon>
        <taxon>Chitinophagia</taxon>
        <taxon>Chitinophagales</taxon>
        <taxon>Chitinophagaceae</taxon>
        <taxon>Limnovirga</taxon>
    </lineage>
</organism>
<reference evidence="2" key="1">
    <citation type="submission" date="2019-10" db="EMBL/GenBank/DDBJ databases">
        <title>Draft genome sequence of Panacibacter sp. KCS-6.</title>
        <authorList>
            <person name="Yim K.J."/>
        </authorList>
    </citation>
    <scope>NUCLEOTIDE SEQUENCE</scope>
    <source>
        <strain evidence="2">KCS-6</strain>
    </source>
</reference>
<feature type="transmembrane region" description="Helical" evidence="1">
    <location>
        <begin position="64"/>
        <end position="82"/>
    </location>
</feature>
<evidence type="ECO:0000256" key="1">
    <source>
        <dbReference type="SAM" id="Phobius"/>
    </source>
</evidence>
<feature type="transmembrane region" description="Helical" evidence="1">
    <location>
        <begin position="204"/>
        <end position="225"/>
    </location>
</feature>
<comment type="caution">
    <text evidence="2">The sequence shown here is derived from an EMBL/GenBank/DDBJ whole genome shotgun (WGS) entry which is preliminary data.</text>
</comment>
<keyword evidence="1" id="KW-0472">Membrane</keyword>
<name>A0A8J8FCL6_9BACT</name>
<dbReference type="Proteomes" id="UP000598971">
    <property type="component" value="Unassembled WGS sequence"/>
</dbReference>
<keyword evidence="1" id="KW-0812">Transmembrane</keyword>
<feature type="transmembrane region" description="Helical" evidence="1">
    <location>
        <begin position="232"/>
        <end position="252"/>
    </location>
</feature>
<evidence type="ECO:0000313" key="2">
    <source>
        <dbReference type="EMBL" id="NNV54217.1"/>
    </source>
</evidence>
<evidence type="ECO:0000313" key="3">
    <source>
        <dbReference type="Proteomes" id="UP000598971"/>
    </source>
</evidence>
<keyword evidence="1" id="KW-1133">Transmembrane helix</keyword>
<feature type="transmembrane region" description="Helical" evidence="1">
    <location>
        <begin position="144"/>
        <end position="162"/>
    </location>
</feature>
<dbReference type="EMBL" id="WHPF01000002">
    <property type="protein sequence ID" value="NNV54217.1"/>
    <property type="molecule type" value="Genomic_DNA"/>
</dbReference>
<keyword evidence="3" id="KW-1185">Reference proteome</keyword>